<evidence type="ECO:0000259" key="5">
    <source>
        <dbReference type="PROSITE" id="PS50977"/>
    </source>
</evidence>
<reference evidence="6 7" key="1">
    <citation type="submission" date="2016-03" db="EMBL/GenBank/DDBJ databases">
        <title>Genome sequence of Nesiotobacter sp. nov., a moderately halophilic alphaproteobacterium isolated from the Yellow Sea, China.</title>
        <authorList>
            <person name="Zhang G."/>
            <person name="Zhang R."/>
        </authorList>
    </citation>
    <scope>NUCLEOTIDE SEQUENCE [LARGE SCALE GENOMIC DNA]</scope>
    <source>
        <strain evidence="6 7">WB1-6</strain>
    </source>
</reference>
<dbReference type="RefSeq" id="WP_028481525.1">
    <property type="nucleotide sequence ID" value="NZ_LVVZ01000018.1"/>
</dbReference>
<dbReference type="PRINTS" id="PR00455">
    <property type="entry name" value="HTHTETR"/>
</dbReference>
<comment type="caution">
    <text evidence="6">The sequence shown here is derived from an EMBL/GenBank/DDBJ whole genome shotgun (WGS) entry which is preliminary data.</text>
</comment>
<evidence type="ECO:0000256" key="4">
    <source>
        <dbReference type="PROSITE-ProRule" id="PRU00335"/>
    </source>
</evidence>
<feature type="DNA-binding region" description="H-T-H motif" evidence="4">
    <location>
        <begin position="41"/>
        <end position="60"/>
    </location>
</feature>
<accession>A0A1U7JGD0</accession>
<evidence type="ECO:0000256" key="1">
    <source>
        <dbReference type="ARBA" id="ARBA00023015"/>
    </source>
</evidence>
<dbReference type="InterPro" id="IPR041669">
    <property type="entry name" value="TetR_C_15"/>
</dbReference>
<dbReference type="Pfam" id="PF17918">
    <property type="entry name" value="TetR_C_15"/>
    <property type="match status" value="1"/>
</dbReference>
<keyword evidence="2 4" id="KW-0238">DNA-binding</keyword>
<dbReference type="AlphaFoldDB" id="A0A1U7JGD0"/>
<dbReference type="SUPFAM" id="SSF46689">
    <property type="entry name" value="Homeodomain-like"/>
    <property type="match status" value="1"/>
</dbReference>
<name>A0A1U7JGD0_9HYPH</name>
<dbReference type="Gene3D" id="1.10.357.10">
    <property type="entry name" value="Tetracycline Repressor, domain 2"/>
    <property type="match status" value="1"/>
</dbReference>
<keyword evidence="1" id="KW-0805">Transcription regulation</keyword>
<dbReference type="InterPro" id="IPR050109">
    <property type="entry name" value="HTH-type_TetR-like_transc_reg"/>
</dbReference>
<dbReference type="Proteomes" id="UP000185783">
    <property type="component" value="Unassembled WGS sequence"/>
</dbReference>
<protein>
    <recommendedName>
        <fullName evidence="5">HTH tetR-type domain-containing protein</fullName>
    </recommendedName>
</protein>
<dbReference type="PANTHER" id="PTHR30055">
    <property type="entry name" value="HTH-TYPE TRANSCRIPTIONAL REGULATOR RUTR"/>
    <property type="match status" value="1"/>
</dbReference>
<gene>
    <name evidence="6" type="ORF">A3843_11565</name>
</gene>
<keyword evidence="7" id="KW-1185">Reference proteome</keyword>
<dbReference type="PROSITE" id="PS50977">
    <property type="entry name" value="HTH_TETR_2"/>
    <property type="match status" value="1"/>
</dbReference>
<evidence type="ECO:0000256" key="3">
    <source>
        <dbReference type="ARBA" id="ARBA00023163"/>
    </source>
</evidence>
<evidence type="ECO:0000256" key="2">
    <source>
        <dbReference type="ARBA" id="ARBA00023125"/>
    </source>
</evidence>
<dbReference type="Pfam" id="PF00440">
    <property type="entry name" value="TetR_N"/>
    <property type="match status" value="1"/>
</dbReference>
<dbReference type="PANTHER" id="PTHR30055:SF234">
    <property type="entry name" value="HTH-TYPE TRANSCRIPTIONAL REGULATOR BETI"/>
    <property type="match status" value="1"/>
</dbReference>
<dbReference type="EMBL" id="LVVZ01000018">
    <property type="protein sequence ID" value="OKL43755.1"/>
    <property type="molecule type" value="Genomic_DNA"/>
</dbReference>
<dbReference type="GO" id="GO:0000976">
    <property type="term" value="F:transcription cis-regulatory region binding"/>
    <property type="evidence" value="ECO:0007669"/>
    <property type="project" value="TreeGrafter"/>
</dbReference>
<dbReference type="GO" id="GO:0003700">
    <property type="term" value="F:DNA-binding transcription factor activity"/>
    <property type="evidence" value="ECO:0007669"/>
    <property type="project" value="TreeGrafter"/>
</dbReference>
<feature type="domain" description="HTH tetR-type" evidence="5">
    <location>
        <begin position="18"/>
        <end position="78"/>
    </location>
</feature>
<organism evidence="6 7">
    <name type="scientific">Pseudovibrio exalbescens</name>
    <dbReference type="NCBI Taxonomy" id="197461"/>
    <lineage>
        <taxon>Bacteria</taxon>
        <taxon>Pseudomonadati</taxon>
        <taxon>Pseudomonadota</taxon>
        <taxon>Alphaproteobacteria</taxon>
        <taxon>Hyphomicrobiales</taxon>
        <taxon>Stappiaceae</taxon>
        <taxon>Pseudovibrio</taxon>
    </lineage>
</organism>
<sequence length="202" mass="22682">MTGNTLEPRRRPTQARSARTFDLILETATLLLLEKGWDGFTTNALAERCGIGIQTLYRYFPNKLAVVTALSQQAMDEWNTWFDDIDEIAAFGNWPALVQRTHARFSGRPALIAVRKAMKASPALRELDQKDNTLLARRFAEAITRHNPEITSDDATTMARVIIECCTSIFDMVQDMPRAAAQAHLKVVEGMVTSYLAVRLPK</sequence>
<keyword evidence="3" id="KW-0804">Transcription</keyword>
<evidence type="ECO:0000313" key="7">
    <source>
        <dbReference type="Proteomes" id="UP000185783"/>
    </source>
</evidence>
<evidence type="ECO:0000313" key="6">
    <source>
        <dbReference type="EMBL" id="OKL43755.1"/>
    </source>
</evidence>
<proteinExistence type="predicted"/>
<dbReference type="InterPro" id="IPR009057">
    <property type="entry name" value="Homeodomain-like_sf"/>
</dbReference>
<dbReference type="InterPro" id="IPR001647">
    <property type="entry name" value="HTH_TetR"/>
</dbReference>